<evidence type="ECO:0000313" key="1">
    <source>
        <dbReference type="EMBL" id="MFC4716620.1"/>
    </source>
</evidence>
<name>A0ABV9MM11_9MICC</name>
<protein>
    <recommendedName>
        <fullName evidence="3">MalT-like TPR region domain-containing protein</fullName>
    </recommendedName>
</protein>
<gene>
    <name evidence="1" type="ORF">ACFO7V_10765</name>
</gene>
<evidence type="ECO:0000313" key="2">
    <source>
        <dbReference type="Proteomes" id="UP001595884"/>
    </source>
</evidence>
<dbReference type="Proteomes" id="UP001595884">
    <property type="component" value="Unassembled WGS sequence"/>
</dbReference>
<dbReference type="EMBL" id="JBHSHE010000044">
    <property type="protein sequence ID" value="MFC4716620.1"/>
    <property type="molecule type" value="Genomic_DNA"/>
</dbReference>
<comment type="caution">
    <text evidence="1">The sequence shown here is derived from an EMBL/GenBank/DDBJ whole genome shotgun (WGS) entry which is preliminary data.</text>
</comment>
<keyword evidence="2" id="KW-1185">Reference proteome</keyword>
<dbReference type="RefSeq" id="WP_346059757.1">
    <property type="nucleotide sequence ID" value="NZ_BAAAVQ010000061.1"/>
</dbReference>
<organism evidence="1 2">
    <name type="scientific">Glutamicibacter bergerei</name>
    <dbReference type="NCBI Taxonomy" id="256702"/>
    <lineage>
        <taxon>Bacteria</taxon>
        <taxon>Bacillati</taxon>
        <taxon>Actinomycetota</taxon>
        <taxon>Actinomycetes</taxon>
        <taxon>Micrococcales</taxon>
        <taxon>Micrococcaceae</taxon>
        <taxon>Glutamicibacter</taxon>
    </lineage>
</organism>
<evidence type="ECO:0008006" key="3">
    <source>
        <dbReference type="Google" id="ProtNLM"/>
    </source>
</evidence>
<accession>A0ABV9MM11</accession>
<reference evidence="2" key="1">
    <citation type="journal article" date="2019" name="Int. J. Syst. Evol. Microbiol.">
        <title>The Global Catalogue of Microorganisms (GCM) 10K type strain sequencing project: providing services to taxonomists for standard genome sequencing and annotation.</title>
        <authorList>
            <consortium name="The Broad Institute Genomics Platform"/>
            <consortium name="The Broad Institute Genome Sequencing Center for Infectious Disease"/>
            <person name="Wu L."/>
            <person name="Ma J."/>
        </authorList>
    </citation>
    <scope>NUCLEOTIDE SEQUENCE [LARGE SCALE GENOMIC DNA]</scope>
    <source>
        <strain evidence="2">CGMCC 1.12849</strain>
    </source>
</reference>
<proteinExistence type="predicted"/>
<sequence>MTEETQMHPALRRFTGWADPQSRLLLVRAASGTGRTWFAKSWIGDRRGTVHDFSSREFEGLAELEAISRKLSQDPELYAAVVLSPEHTVWHLALTAKILFAQQRDLLLNAGEISAMLGGIAGSEEEALEIYGKCGGWLGAVKLLVRDLHSVEPARQTLRGALSMWLAHSDPGKELSEAAILPVFDDATVEIFYSHLHADPHTVNDLVHCGLLQENAEQDWMMPSMVRELLLERVQLAGAQRMELLEAAALEAATSVHGVLATAEAALEQRRWSVLNRLVTEKWDELLLLDLQKFMKLASRIPPAITGRNTYFGLGLRILGEFMRNDSGLQAPRLAMDYANNPLAQALRHETDRLYLNPDPQAVTIGLMEMLYLRMNGMYAEAGESALRMRSALHKASDASTGNPSLAALVHAQAGSSLFLAGRGAEAQQSYELSLDSARRTGNAFLPADPAGKLALLHALEGHADTARDYLSEHEQHISRVGWGQDMVERDAILARTCLALRMLDAELARSELSKLSRTPDMDEFWPVHAYLLAAEKFILALPATAGKLVHQMSRQRVVSDGTYC</sequence>